<proteinExistence type="predicted"/>
<dbReference type="EMBL" id="CAJNXB010003559">
    <property type="protein sequence ID" value="CAF3324393.1"/>
    <property type="molecule type" value="Genomic_DNA"/>
</dbReference>
<dbReference type="Proteomes" id="UP000663865">
    <property type="component" value="Unassembled WGS sequence"/>
</dbReference>
<keyword evidence="6" id="KW-0479">Metal-binding</keyword>
<evidence type="ECO:0000256" key="1">
    <source>
        <dbReference type="ARBA" id="ARBA00022536"/>
    </source>
</evidence>
<dbReference type="OrthoDB" id="9990982at2759"/>
<evidence type="ECO:0000313" key="9">
    <source>
        <dbReference type="EMBL" id="CAF3324393.1"/>
    </source>
</evidence>
<dbReference type="Proteomes" id="UP000663825">
    <property type="component" value="Unassembled WGS sequence"/>
</dbReference>
<dbReference type="GO" id="GO:0032991">
    <property type="term" value="C:protein-containing complex"/>
    <property type="evidence" value="ECO:0007669"/>
    <property type="project" value="TreeGrafter"/>
</dbReference>
<dbReference type="PROSITE" id="PS00022">
    <property type="entry name" value="EGF_1"/>
    <property type="match status" value="3"/>
</dbReference>
<evidence type="ECO:0000313" key="11">
    <source>
        <dbReference type="Proteomes" id="UP000663865"/>
    </source>
</evidence>
<evidence type="ECO:0000256" key="6">
    <source>
        <dbReference type="PROSITE-ProRule" id="PRU00325"/>
    </source>
</evidence>
<dbReference type="SUPFAM" id="SSF57196">
    <property type="entry name" value="EGF/Laminin"/>
    <property type="match status" value="1"/>
</dbReference>
<protein>
    <submittedName>
        <fullName evidence="10">Uncharacterized protein</fullName>
    </submittedName>
</protein>
<keyword evidence="1 5" id="KW-0245">EGF-like domain</keyword>
<dbReference type="GO" id="GO:0005886">
    <property type="term" value="C:plasma membrane"/>
    <property type="evidence" value="ECO:0007669"/>
    <property type="project" value="TreeGrafter"/>
</dbReference>
<dbReference type="CDD" id="cd00054">
    <property type="entry name" value="EGF_CA"/>
    <property type="match status" value="1"/>
</dbReference>
<name>A0A818HK62_9BILA</name>
<keyword evidence="3" id="KW-0677">Repeat</keyword>
<feature type="domain" description="EGF-like" evidence="7">
    <location>
        <begin position="118"/>
        <end position="151"/>
    </location>
</feature>
<dbReference type="PROSITE" id="PS50026">
    <property type="entry name" value="EGF_3"/>
    <property type="match status" value="2"/>
</dbReference>
<evidence type="ECO:0000259" key="7">
    <source>
        <dbReference type="PROSITE" id="PS50026"/>
    </source>
</evidence>
<evidence type="ECO:0000313" key="10">
    <source>
        <dbReference type="EMBL" id="CAF3506116.1"/>
    </source>
</evidence>
<feature type="domain" description="EGF-like" evidence="7">
    <location>
        <begin position="153"/>
        <end position="194"/>
    </location>
</feature>
<organism evidence="10 11">
    <name type="scientific">Rotaria socialis</name>
    <dbReference type="NCBI Taxonomy" id="392032"/>
    <lineage>
        <taxon>Eukaryota</taxon>
        <taxon>Metazoa</taxon>
        <taxon>Spiralia</taxon>
        <taxon>Gnathifera</taxon>
        <taxon>Rotifera</taxon>
        <taxon>Eurotatoria</taxon>
        <taxon>Bdelloidea</taxon>
        <taxon>Philodinida</taxon>
        <taxon>Philodinidae</taxon>
        <taxon>Rotaria</taxon>
    </lineage>
</organism>
<dbReference type="AlphaFoldDB" id="A0A818HK62"/>
<dbReference type="GO" id="GO:0045197">
    <property type="term" value="P:establishment or maintenance of epithelial cell apical/basal polarity"/>
    <property type="evidence" value="ECO:0007669"/>
    <property type="project" value="TreeGrafter"/>
</dbReference>
<keyword evidence="6" id="KW-0863">Zinc-finger</keyword>
<dbReference type="EMBL" id="CAJNYV010002833">
    <property type="protein sequence ID" value="CAF3506116.1"/>
    <property type="molecule type" value="Genomic_DNA"/>
</dbReference>
<dbReference type="InterPro" id="IPR007527">
    <property type="entry name" value="Znf_SWIM"/>
</dbReference>
<evidence type="ECO:0000256" key="3">
    <source>
        <dbReference type="ARBA" id="ARBA00022737"/>
    </source>
</evidence>
<dbReference type="PROSITE" id="PS50966">
    <property type="entry name" value="ZF_SWIM"/>
    <property type="match status" value="1"/>
</dbReference>
<dbReference type="InterPro" id="IPR000742">
    <property type="entry name" value="EGF"/>
</dbReference>
<dbReference type="GO" id="GO:0007157">
    <property type="term" value="P:heterophilic cell-cell adhesion via plasma membrane cell adhesion molecules"/>
    <property type="evidence" value="ECO:0007669"/>
    <property type="project" value="TreeGrafter"/>
</dbReference>
<dbReference type="Pfam" id="PF00008">
    <property type="entry name" value="EGF"/>
    <property type="match status" value="1"/>
</dbReference>
<keyword evidence="6" id="KW-0862">Zinc</keyword>
<evidence type="ECO:0000256" key="2">
    <source>
        <dbReference type="ARBA" id="ARBA00022729"/>
    </source>
</evidence>
<dbReference type="PROSITE" id="PS01186">
    <property type="entry name" value="EGF_2"/>
    <property type="match status" value="1"/>
</dbReference>
<feature type="domain" description="SWIM-type" evidence="8">
    <location>
        <begin position="167"/>
        <end position="204"/>
    </location>
</feature>
<evidence type="ECO:0000256" key="4">
    <source>
        <dbReference type="ARBA" id="ARBA00023157"/>
    </source>
</evidence>
<evidence type="ECO:0000256" key="5">
    <source>
        <dbReference type="PROSITE-ProRule" id="PRU00076"/>
    </source>
</evidence>
<comment type="caution">
    <text evidence="5">Lacks conserved residue(s) required for the propagation of feature annotation.</text>
</comment>
<dbReference type="GO" id="GO:0008270">
    <property type="term" value="F:zinc ion binding"/>
    <property type="evidence" value="ECO:0007669"/>
    <property type="project" value="UniProtKB-KW"/>
</dbReference>
<feature type="disulfide bond" evidence="5">
    <location>
        <begin position="184"/>
        <end position="193"/>
    </location>
</feature>
<comment type="caution">
    <text evidence="10">The sequence shown here is derived from an EMBL/GenBank/DDBJ whole genome shotgun (WGS) entry which is preliminary data.</text>
</comment>
<sequence>MLDDTVVHHEQIVHESLMKQTFYLNYPRPPPKQRGNWSVRVDAFSVTMFNVDLKASWLFNVPFSFLPVSRVVLHLTLKDPETCNTRICVHGSCRKYLNSPYLEYCQCEENWSGERCNVTTRCSCAQGGKCIDQHPTPICVCSLGRMGSECHVLLDSCVDVNCQNGGTCLPLDERQSTKFFICSCRSGYYGSRCEHASARVEIRFSDSLSPNNRPLSTAVFVHFLELKFDSPGILFVQNRLLQQHVRLSKTLLAFNNDQKYLSSFILLQIFFEPDNHGYYIAAIIKSNVTAILAIIHESNRCPHVNELLLNETIREYPPKKKVKYYSRACKVTKSINCFHDEAYLCFCYKDRLPDCLFF</sequence>
<dbReference type="PANTHER" id="PTHR24049">
    <property type="entry name" value="CRUMBS FAMILY MEMBER"/>
    <property type="match status" value="1"/>
</dbReference>
<accession>A0A818HK62</accession>
<dbReference type="PANTHER" id="PTHR24049:SF22">
    <property type="entry name" value="DROSOPHILA CRUMBS HOMOLOG"/>
    <property type="match status" value="1"/>
</dbReference>
<gene>
    <name evidence="10" type="ORF">KIK155_LOCUS16075</name>
    <name evidence="9" type="ORF">TIS948_LOCUS20534</name>
</gene>
<dbReference type="SMART" id="SM00181">
    <property type="entry name" value="EGF"/>
    <property type="match status" value="3"/>
</dbReference>
<keyword evidence="4 5" id="KW-1015">Disulfide bond</keyword>
<keyword evidence="2" id="KW-0732">Signal</keyword>
<reference evidence="10" key="1">
    <citation type="submission" date="2021-02" db="EMBL/GenBank/DDBJ databases">
        <authorList>
            <person name="Nowell W R."/>
        </authorList>
    </citation>
    <scope>NUCLEOTIDE SEQUENCE</scope>
</reference>
<dbReference type="Gene3D" id="2.10.25.10">
    <property type="entry name" value="Laminin"/>
    <property type="match status" value="1"/>
</dbReference>
<feature type="disulfide bond" evidence="5">
    <location>
        <begin position="141"/>
        <end position="150"/>
    </location>
</feature>
<dbReference type="InterPro" id="IPR051022">
    <property type="entry name" value="Notch_Cell-Fate_Det"/>
</dbReference>
<evidence type="ECO:0000259" key="8">
    <source>
        <dbReference type="PROSITE" id="PS50966"/>
    </source>
</evidence>